<name>A0A8B8ULZ1_SACPA</name>
<dbReference type="VEuPathDB" id="FungiDB:SPAR_B02840"/>
<gene>
    <name evidence="1" type="ORF">SPAR_B02840</name>
</gene>
<reference evidence="1" key="3">
    <citation type="submission" date="2025-07" db="EMBL/GenBank/DDBJ databases">
        <authorList>
            <consortium name="NCBI Genome Project"/>
        </authorList>
    </citation>
    <scope>NUCLEOTIDE SEQUENCE</scope>
    <source>
        <strain evidence="1">CBS432</strain>
    </source>
</reference>
<dbReference type="OrthoDB" id="4041370at2759"/>
<reference evidence="1" key="2">
    <citation type="submission" date="2020-01" db="EMBL/GenBank/DDBJ databases">
        <title>Population-level Yeast Reference Genomes.</title>
        <authorList>
            <person name="Yue J.-X."/>
        </authorList>
    </citation>
    <scope>NUCLEOTIDE SEQUENCE</scope>
    <source>
        <strain evidence="1">CBS432</strain>
    </source>
</reference>
<proteinExistence type="predicted"/>
<reference evidence="1" key="1">
    <citation type="journal article" date="2017" name="Nat. Genet.">
        <title>Contrasting evolutionary genome dynamics between domesticated and wild yeasts.</title>
        <authorList>
            <person name="Yue J.X."/>
            <person name="Li J."/>
            <person name="Aigrain L."/>
            <person name="Hallin J."/>
            <person name="Persson K."/>
            <person name="Oliver K."/>
            <person name="Bergstrom A."/>
            <person name="Coupland P."/>
            <person name="Warringer J."/>
            <person name="Lagomarsino M.C."/>
            <person name="Fischer G."/>
            <person name="Durbin R."/>
            <person name="Liti G."/>
        </authorList>
    </citation>
    <scope>NUCLEOTIDE SEQUENCE</scope>
    <source>
        <strain evidence="1">CBS432</strain>
    </source>
</reference>
<dbReference type="KEGG" id="spao:SPAR_B02840"/>
<dbReference type="AlphaFoldDB" id="A0A8B8ULZ1"/>
<dbReference type="RefSeq" id="XP_033764777.1">
    <property type="nucleotide sequence ID" value="XM_033908886.1"/>
</dbReference>
<organism evidence="1">
    <name type="scientific">Saccharomyces paradoxus</name>
    <name type="common">Yeast</name>
    <name type="synonym">Saccharomyces douglasii</name>
    <dbReference type="NCBI Taxonomy" id="27291"/>
    <lineage>
        <taxon>Eukaryota</taxon>
        <taxon>Fungi</taxon>
        <taxon>Dikarya</taxon>
        <taxon>Ascomycota</taxon>
        <taxon>Saccharomycotina</taxon>
        <taxon>Saccharomycetes</taxon>
        <taxon>Saccharomycetales</taxon>
        <taxon>Saccharomycetaceae</taxon>
        <taxon>Saccharomyces</taxon>
    </lineage>
</organism>
<accession>A0A8B8ULZ1</accession>
<evidence type="ECO:0000313" key="1">
    <source>
        <dbReference type="RefSeq" id="XP_033764777.1"/>
    </source>
</evidence>
<reference evidence="1" key="4">
    <citation type="submission" date="2025-08" db="UniProtKB">
        <authorList>
            <consortium name="RefSeq"/>
        </authorList>
    </citation>
    <scope>IDENTIFICATION</scope>
    <source>
        <strain evidence="1">CBS432</strain>
    </source>
</reference>
<dbReference type="GeneID" id="54628968"/>
<sequence length="557" mass="63572">MDRNNVLNNISVSGKSNFQYEQNGKRRLKNQKRPIITFNSNAEYAISEHEKYTNYEETTDSIATNMCPYYRKGGILMDAPQSVMNQRANTSIGEDKKYVSEHNSGILNPGNKVELSMKATPCLKQEDCHFEGGHDWSQLSTSKICKILEDISGKKHKTRGQLAPLQKVKYPQKIGNQKTDKKNQNWSQIPNEDICALIEKISSRRNKNPKRINRSCSQIQEMLGGIDSAENRIDKGEITDSPLFTAVRENEDVLGYNFGSKGKIPKAICLPHHKEKIQLVSFLQMKKNELGTTCKNHEGELVLRKFDDKVTVNSNCATNNYFNEVIATLNYSVYHEMTVYTSFILNPNVGDNIWGSRKCAFQLLKPEAVDTTNNMHHFTLPQDIHGDSIIVVSKYQFDPNNLVVELRYSSKKLRLLHSIFGTGSKKILYHLIPHNITTVKEDCPSDTEYSKKRSQKNVLKYRMYSNSSLVLKEISAHGLDSVESFARSQSPENKRELSDINYVQGSVTHNRSILACLGDFFHRFYFKSCSGKTDLSETLFYDNSTEKWVKMGELVHQ</sequence>
<protein>
    <submittedName>
        <fullName evidence="1">Uncharacterized protein</fullName>
    </submittedName>
</protein>